<dbReference type="Gene3D" id="1.20.120.30">
    <property type="entry name" value="Aspartate receptor, ligand-binding domain"/>
    <property type="match status" value="1"/>
</dbReference>
<dbReference type="Proteomes" id="UP001499909">
    <property type="component" value="Unassembled WGS sequence"/>
</dbReference>
<sequence length="121" mass="14013">MNPELKQDFETAMVKHLLFKSKLRSFLYGTNLAEGPIRNPDQCGLGIWIQSRRQRFAGNLPEWAELDRIHRQLHLEANRLMDMRLQGHAEAAIAGMDDIKYLVDQVTALLRTLEDKLRTGR</sequence>
<protein>
    <recommendedName>
        <fullName evidence="1">Chemoreceptor zinc-binding domain-containing protein</fullName>
    </recommendedName>
</protein>
<organism evidence="2 3">
    <name type="scientific">Hymenobacter algoricola</name>
    <dbReference type="NCBI Taxonomy" id="486267"/>
    <lineage>
        <taxon>Bacteria</taxon>
        <taxon>Pseudomonadati</taxon>
        <taxon>Bacteroidota</taxon>
        <taxon>Cytophagia</taxon>
        <taxon>Cytophagales</taxon>
        <taxon>Hymenobacteraceae</taxon>
        <taxon>Hymenobacter</taxon>
    </lineage>
</organism>
<dbReference type="RefSeq" id="WP_345116703.1">
    <property type="nucleotide sequence ID" value="NZ_BAABDH010000106.1"/>
</dbReference>
<feature type="domain" description="Chemoreceptor zinc-binding" evidence="1">
    <location>
        <begin position="16"/>
        <end position="80"/>
    </location>
</feature>
<comment type="caution">
    <text evidence="2">The sequence shown here is derived from an EMBL/GenBank/DDBJ whole genome shotgun (WGS) entry which is preliminary data.</text>
</comment>
<proteinExistence type="predicted"/>
<dbReference type="Pfam" id="PF13682">
    <property type="entry name" value="CZB"/>
    <property type="match status" value="1"/>
</dbReference>
<name>A0ABP7NKV2_9BACT</name>
<evidence type="ECO:0000259" key="1">
    <source>
        <dbReference type="Pfam" id="PF13682"/>
    </source>
</evidence>
<accession>A0ABP7NKV2</accession>
<dbReference type="EMBL" id="BAABDH010000106">
    <property type="protein sequence ID" value="GAA3949441.1"/>
    <property type="molecule type" value="Genomic_DNA"/>
</dbReference>
<evidence type="ECO:0000313" key="2">
    <source>
        <dbReference type="EMBL" id="GAA3949441.1"/>
    </source>
</evidence>
<evidence type="ECO:0000313" key="3">
    <source>
        <dbReference type="Proteomes" id="UP001499909"/>
    </source>
</evidence>
<dbReference type="InterPro" id="IPR025991">
    <property type="entry name" value="Chemoreceptor_zinc-bind_dom"/>
</dbReference>
<reference evidence="3" key="1">
    <citation type="journal article" date="2019" name="Int. J. Syst. Evol. Microbiol.">
        <title>The Global Catalogue of Microorganisms (GCM) 10K type strain sequencing project: providing services to taxonomists for standard genome sequencing and annotation.</title>
        <authorList>
            <consortium name="The Broad Institute Genomics Platform"/>
            <consortium name="The Broad Institute Genome Sequencing Center for Infectious Disease"/>
            <person name="Wu L."/>
            <person name="Ma J."/>
        </authorList>
    </citation>
    <scope>NUCLEOTIDE SEQUENCE [LARGE SCALE GENOMIC DNA]</scope>
    <source>
        <strain evidence="3">JCM 17214</strain>
    </source>
</reference>
<keyword evidence="3" id="KW-1185">Reference proteome</keyword>
<gene>
    <name evidence="2" type="ORF">GCM10022406_34250</name>
</gene>